<dbReference type="AlphaFoldDB" id="A0AAE0AJH2"/>
<sequence length="59" mass="6749">MTTMKKTKTKGGAKIKNEQVLGVIAGHAYYFLEDAYPRMTGRHPLKHRPSSKHFSQMML</sequence>
<organism evidence="1 2">
    <name type="scientific">Dipteronia sinensis</name>
    <dbReference type="NCBI Taxonomy" id="43782"/>
    <lineage>
        <taxon>Eukaryota</taxon>
        <taxon>Viridiplantae</taxon>
        <taxon>Streptophyta</taxon>
        <taxon>Embryophyta</taxon>
        <taxon>Tracheophyta</taxon>
        <taxon>Spermatophyta</taxon>
        <taxon>Magnoliopsida</taxon>
        <taxon>eudicotyledons</taxon>
        <taxon>Gunneridae</taxon>
        <taxon>Pentapetalae</taxon>
        <taxon>rosids</taxon>
        <taxon>malvids</taxon>
        <taxon>Sapindales</taxon>
        <taxon>Sapindaceae</taxon>
        <taxon>Hippocastanoideae</taxon>
        <taxon>Acereae</taxon>
        <taxon>Dipteronia</taxon>
    </lineage>
</organism>
<protein>
    <submittedName>
        <fullName evidence="1">Uncharacterized protein</fullName>
    </submittedName>
</protein>
<keyword evidence="2" id="KW-1185">Reference proteome</keyword>
<proteinExistence type="predicted"/>
<accession>A0AAE0AJH2</accession>
<name>A0AAE0AJH2_9ROSI</name>
<dbReference type="EMBL" id="JANJYJ010000004">
    <property type="protein sequence ID" value="KAK3218532.1"/>
    <property type="molecule type" value="Genomic_DNA"/>
</dbReference>
<dbReference type="Proteomes" id="UP001281410">
    <property type="component" value="Unassembled WGS sequence"/>
</dbReference>
<reference evidence="1" key="1">
    <citation type="journal article" date="2023" name="Plant J.">
        <title>Genome sequences and population genomics provide insights into the demographic history, inbreeding, and mutation load of two 'living fossil' tree species of Dipteronia.</title>
        <authorList>
            <person name="Feng Y."/>
            <person name="Comes H.P."/>
            <person name="Chen J."/>
            <person name="Zhu S."/>
            <person name="Lu R."/>
            <person name="Zhang X."/>
            <person name="Li P."/>
            <person name="Qiu J."/>
            <person name="Olsen K.M."/>
            <person name="Qiu Y."/>
        </authorList>
    </citation>
    <scope>NUCLEOTIDE SEQUENCE</scope>
    <source>
        <strain evidence="1">NBL</strain>
    </source>
</reference>
<evidence type="ECO:0000313" key="2">
    <source>
        <dbReference type="Proteomes" id="UP001281410"/>
    </source>
</evidence>
<gene>
    <name evidence="1" type="ORF">Dsin_012502</name>
</gene>
<evidence type="ECO:0000313" key="1">
    <source>
        <dbReference type="EMBL" id="KAK3218532.1"/>
    </source>
</evidence>
<comment type="caution">
    <text evidence="1">The sequence shown here is derived from an EMBL/GenBank/DDBJ whole genome shotgun (WGS) entry which is preliminary data.</text>
</comment>